<dbReference type="AlphaFoldDB" id="A0AA88AEQ0"/>
<protein>
    <recommendedName>
        <fullName evidence="5">Secreted protein</fullName>
    </recommendedName>
</protein>
<comment type="caution">
    <text evidence="3">The sequence shown here is derived from an EMBL/GenBank/DDBJ whole genome shotgun (WGS) entry which is preliminary data.</text>
</comment>
<feature type="region of interest" description="Disordered" evidence="1">
    <location>
        <begin position="83"/>
        <end position="106"/>
    </location>
</feature>
<dbReference type="EMBL" id="BTGU01000031">
    <property type="protein sequence ID" value="GMN49627.1"/>
    <property type="molecule type" value="Genomic_DNA"/>
</dbReference>
<accession>A0AA88AEQ0</accession>
<name>A0AA88AEQ0_FICCA</name>
<dbReference type="Proteomes" id="UP001187192">
    <property type="component" value="Unassembled WGS sequence"/>
</dbReference>
<evidence type="ECO:0000313" key="3">
    <source>
        <dbReference type="EMBL" id="GMN49627.1"/>
    </source>
</evidence>
<feature type="chain" id="PRO_5041702795" description="Secreted protein" evidence="2">
    <location>
        <begin position="21"/>
        <end position="106"/>
    </location>
</feature>
<evidence type="ECO:0000313" key="4">
    <source>
        <dbReference type="Proteomes" id="UP001187192"/>
    </source>
</evidence>
<keyword evidence="4" id="KW-1185">Reference proteome</keyword>
<keyword evidence="2" id="KW-0732">Signal</keyword>
<proteinExistence type="predicted"/>
<evidence type="ECO:0000256" key="1">
    <source>
        <dbReference type="SAM" id="MobiDB-lite"/>
    </source>
</evidence>
<evidence type="ECO:0000256" key="2">
    <source>
        <dbReference type="SAM" id="SignalP"/>
    </source>
</evidence>
<organism evidence="3 4">
    <name type="scientific">Ficus carica</name>
    <name type="common">Common fig</name>
    <dbReference type="NCBI Taxonomy" id="3494"/>
    <lineage>
        <taxon>Eukaryota</taxon>
        <taxon>Viridiplantae</taxon>
        <taxon>Streptophyta</taxon>
        <taxon>Embryophyta</taxon>
        <taxon>Tracheophyta</taxon>
        <taxon>Spermatophyta</taxon>
        <taxon>Magnoliopsida</taxon>
        <taxon>eudicotyledons</taxon>
        <taxon>Gunneridae</taxon>
        <taxon>Pentapetalae</taxon>
        <taxon>rosids</taxon>
        <taxon>fabids</taxon>
        <taxon>Rosales</taxon>
        <taxon>Moraceae</taxon>
        <taxon>Ficeae</taxon>
        <taxon>Ficus</taxon>
    </lineage>
</organism>
<sequence length="106" mass="12155">MVQLWVHLLLELLNHLSVRGLHVRFSGPHLTHFEGKGDRLPGWHLTILECTKLERCAEIFLPDNEANYQYPVSIGIQLQRGYIKPPKHPPQKGMEGQAEASPKELR</sequence>
<feature type="signal peptide" evidence="2">
    <location>
        <begin position="1"/>
        <end position="20"/>
    </location>
</feature>
<gene>
    <name evidence="3" type="ORF">TIFTF001_018793</name>
</gene>
<reference evidence="3" key="1">
    <citation type="submission" date="2023-07" db="EMBL/GenBank/DDBJ databases">
        <title>draft genome sequence of fig (Ficus carica).</title>
        <authorList>
            <person name="Takahashi T."/>
            <person name="Nishimura K."/>
        </authorList>
    </citation>
    <scope>NUCLEOTIDE SEQUENCE</scope>
</reference>
<evidence type="ECO:0008006" key="5">
    <source>
        <dbReference type="Google" id="ProtNLM"/>
    </source>
</evidence>